<dbReference type="Proteomes" id="UP000507470">
    <property type="component" value="Unassembled WGS sequence"/>
</dbReference>
<feature type="domain" description="Neurotransmitter-gated ion-channel ligand-binding" evidence="6">
    <location>
        <begin position="28"/>
        <end position="231"/>
    </location>
</feature>
<evidence type="ECO:0000259" key="6">
    <source>
        <dbReference type="Pfam" id="PF02931"/>
    </source>
</evidence>
<dbReference type="CDD" id="cd18989">
    <property type="entry name" value="LGIC_ECD_cation"/>
    <property type="match status" value="1"/>
</dbReference>
<dbReference type="CDD" id="cd19051">
    <property type="entry name" value="LGIC_TM_cation"/>
    <property type="match status" value="1"/>
</dbReference>
<protein>
    <submittedName>
        <fullName evidence="8">CHRNN</fullName>
    </submittedName>
</protein>
<dbReference type="InterPro" id="IPR038050">
    <property type="entry name" value="Neuro_actylchol_rec"/>
</dbReference>
<keyword evidence="3 5" id="KW-1133">Transmembrane helix</keyword>
<dbReference type="OrthoDB" id="6133385at2759"/>
<gene>
    <name evidence="8" type="ORF">MCOR_55732</name>
</gene>
<reference evidence="8 9" key="1">
    <citation type="submission" date="2020-06" db="EMBL/GenBank/DDBJ databases">
        <authorList>
            <person name="Li R."/>
            <person name="Bekaert M."/>
        </authorList>
    </citation>
    <scope>NUCLEOTIDE SEQUENCE [LARGE SCALE GENOMIC DNA]</scope>
    <source>
        <strain evidence="9">wild</strain>
    </source>
</reference>
<accession>A0A6J8EVL0</accession>
<evidence type="ECO:0000313" key="8">
    <source>
        <dbReference type="EMBL" id="CAC5423762.1"/>
    </source>
</evidence>
<organism evidence="8 9">
    <name type="scientific">Mytilus coruscus</name>
    <name type="common">Sea mussel</name>
    <dbReference type="NCBI Taxonomy" id="42192"/>
    <lineage>
        <taxon>Eukaryota</taxon>
        <taxon>Metazoa</taxon>
        <taxon>Spiralia</taxon>
        <taxon>Lophotrochozoa</taxon>
        <taxon>Mollusca</taxon>
        <taxon>Bivalvia</taxon>
        <taxon>Autobranchia</taxon>
        <taxon>Pteriomorphia</taxon>
        <taxon>Mytilida</taxon>
        <taxon>Mytiloidea</taxon>
        <taxon>Mytilidae</taxon>
        <taxon>Mytilinae</taxon>
        <taxon>Mytilus</taxon>
    </lineage>
</organism>
<dbReference type="InterPro" id="IPR036734">
    <property type="entry name" value="Neur_chan_lig-bd_sf"/>
</dbReference>
<dbReference type="FunFam" id="2.70.170.10:FF:000028">
    <property type="entry name" value="AcetylCholine Receptor"/>
    <property type="match status" value="1"/>
</dbReference>
<dbReference type="InterPro" id="IPR036719">
    <property type="entry name" value="Neuro-gated_channel_TM_sf"/>
</dbReference>
<keyword evidence="9" id="KW-1185">Reference proteome</keyword>
<feature type="transmembrane region" description="Helical" evidence="5">
    <location>
        <begin position="234"/>
        <end position="257"/>
    </location>
</feature>
<comment type="subcellular location">
    <subcellularLocation>
        <location evidence="1">Membrane</location>
        <topology evidence="1">Multi-pass membrane protein</topology>
    </subcellularLocation>
</comment>
<evidence type="ECO:0000259" key="7">
    <source>
        <dbReference type="Pfam" id="PF02932"/>
    </source>
</evidence>
<evidence type="ECO:0000256" key="2">
    <source>
        <dbReference type="ARBA" id="ARBA00022692"/>
    </source>
</evidence>
<feature type="transmembrane region" description="Helical" evidence="5">
    <location>
        <begin position="301"/>
        <end position="321"/>
    </location>
</feature>
<keyword evidence="4 5" id="KW-0472">Membrane</keyword>
<dbReference type="GO" id="GO:0005230">
    <property type="term" value="F:extracellular ligand-gated monoatomic ion channel activity"/>
    <property type="evidence" value="ECO:0007669"/>
    <property type="project" value="InterPro"/>
</dbReference>
<keyword evidence="2 5" id="KW-0812">Transmembrane</keyword>
<evidence type="ECO:0000256" key="4">
    <source>
        <dbReference type="ARBA" id="ARBA00023136"/>
    </source>
</evidence>
<dbReference type="SUPFAM" id="SSF63712">
    <property type="entry name" value="Nicotinic receptor ligand binding domain-like"/>
    <property type="match status" value="1"/>
</dbReference>
<dbReference type="InterPro" id="IPR006201">
    <property type="entry name" value="Neur_channel"/>
</dbReference>
<sequence>MDLALFVFCAYLFIAKLMAYSITDVILLKKDLFQNYDRQIIPVTDMNTSVKVSMYFSLLSVYELDMKNQLLSTSAAFKISWRDELMIWNSTNYSGLDRLTVTLASIWKPDVIILNSVSTQKTLTNDDDNHYVTVNHDGSTEWWAYVNLQTHCKVDMTNYPFETQICDINVTKSYLNDQSEILRSEGDSLSLANYVPNGEWEVLSFSSYRQVFFRSNTEISGLQLKIKMKRKRTFYTWNFLMPSISLSIADCFSFLLPAKSSEKLGLSIFVFLANAVLIRLFNDSVPPNSDDVSNFGRLLWINILISGLVIMVNVIITSLFYCKSPKCISKCCFNCTDMFKCREITKRCKCCEHDHPKEKKEKKSNNKIESPTTKVKEEYTLITNGNISIEVKEGFDQLYIHQSGMKIQLEQ</sequence>
<dbReference type="InterPro" id="IPR006202">
    <property type="entry name" value="Neur_chan_lig-bd"/>
</dbReference>
<proteinExistence type="predicted"/>
<dbReference type="Pfam" id="PF02932">
    <property type="entry name" value="Neur_chan_memb"/>
    <property type="match status" value="1"/>
</dbReference>
<dbReference type="InterPro" id="IPR006029">
    <property type="entry name" value="Neurotrans-gated_channel_TM"/>
</dbReference>
<dbReference type="PRINTS" id="PR00252">
    <property type="entry name" value="NRIONCHANNEL"/>
</dbReference>
<evidence type="ECO:0000256" key="5">
    <source>
        <dbReference type="SAM" id="Phobius"/>
    </source>
</evidence>
<dbReference type="PANTHER" id="PTHR18945">
    <property type="entry name" value="NEUROTRANSMITTER GATED ION CHANNEL"/>
    <property type="match status" value="1"/>
</dbReference>
<dbReference type="SUPFAM" id="SSF90112">
    <property type="entry name" value="Neurotransmitter-gated ion-channel transmembrane pore"/>
    <property type="match status" value="1"/>
</dbReference>
<evidence type="ECO:0000256" key="1">
    <source>
        <dbReference type="ARBA" id="ARBA00004141"/>
    </source>
</evidence>
<dbReference type="EMBL" id="CACVKT020009853">
    <property type="protein sequence ID" value="CAC5423762.1"/>
    <property type="molecule type" value="Genomic_DNA"/>
</dbReference>
<evidence type="ECO:0000313" key="9">
    <source>
        <dbReference type="Proteomes" id="UP000507470"/>
    </source>
</evidence>
<name>A0A6J8EVL0_MYTCO</name>
<dbReference type="Gene3D" id="1.20.58.390">
    <property type="entry name" value="Neurotransmitter-gated ion-channel transmembrane domain"/>
    <property type="match status" value="1"/>
</dbReference>
<feature type="domain" description="Neurotransmitter-gated ion-channel transmembrane" evidence="7">
    <location>
        <begin position="240"/>
        <end position="330"/>
    </location>
</feature>
<dbReference type="GO" id="GO:0016020">
    <property type="term" value="C:membrane"/>
    <property type="evidence" value="ECO:0007669"/>
    <property type="project" value="UniProtKB-SubCell"/>
</dbReference>
<dbReference type="GO" id="GO:0004888">
    <property type="term" value="F:transmembrane signaling receptor activity"/>
    <property type="evidence" value="ECO:0007669"/>
    <property type="project" value="InterPro"/>
</dbReference>
<evidence type="ECO:0000256" key="3">
    <source>
        <dbReference type="ARBA" id="ARBA00022989"/>
    </source>
</evidence>
<dbReference type="Gene3D" id="2.70.170.10">
    <property type="entry name" value="Neurotransmitter-gated ion-channel ligand-binding domain"/>
    <property type="match status" value="1"/>
</dbReference>
<dbReference type="AlphaFoldDB" id="A0A6J8EVL0"/>
<dbReference type="Pfam" id="PF02931">
    <property type="entry name" value="Neur_chan_LBD"/>
    <property type="match status" value="1"/>
</dbReference>